<dbReference type="GO" id="GO:0005524">
    <property type="term" value="F:ATP binding"/>
    <property type="evidence" value="ECO:0007669"/>
    <property type="project" value="UniProtKB-KW"/>
</dbReference>
<dbReference type="InterPro" id="IPR048268">
    <property type="entry name" value="Arginosuc_syn_C"/>
</dbReference>
<keyword evidence="7" id="KW-0067">ATP-binding</keyword>
<dbReference type="PANTHER" id="PTHR11587:SF2">
    <property type="entry name" value="ARGININOSUCCINATE SYNTHASE"/>
    <property type="match status" value="1"/>
</dbReference>
<dbReference type="PANTHER" id="PTHR11587">
    <property type="entry name" value="ARGININOSUCCINATE SYNTHASE"/>
    <property type="match status" value="1"/>
</dbReference>
<dbReference type="Gene3D" id="3.90.1260.10">
    <property type="entry name" value="Argininosuccinate synthetase, chain A, domain 2"/>
    <property type="match status" value="1"/>
</dbReference>
<feature type="domain" description="Arginosuccinate synthase C-terminal" evidence="8">
    <location>
        <begin position="17"/>
        <end position="77"/>
    </location>
</feature>
<keyword evidence="4" id="KW-0436">Ligase</keyword>
<dbReference type="OrthoDB" id="756370at2759"/>
<comment type="caution">
    <text evidence="9">The sequence shown here is derived from an EMBL/GenBank/DDBJ whole genome shotgun (WGS) entry which is preliminary data.</text>
</comment>
<dbReference type="EC" id="6.3.4.5" evidence="2"/>
<dbReference type="GO" id="GO:0000050">
    <property type="term" value="P:urea cycle"/>
    <property type="evidence" value="ECO:0007669"/>
    <property type="project" value="TreeGrafter"/>
</dbReference>
<reference evidence="9" key="1">
    <citation type="journal article" date="2019" name="Genome Biol. Evol.">
        <title>The Rhododendron genome and chromosomal organization provide insight into shared whole-genome duplications across the heath family (Ericaceae).</title>
        <authorList>
            <person name="Soza V.L."/>
            <person name="Lindsley D."/>
            <person name="Waalkes A."/>
            <person name="Ramage E."/>
            <person name="Patwardhan R.P."/>
            <person name="Burton J.N."/>
            <person name="Adey A."/>
            <person name="Kumar A."/>
            <person name="Qiu R."/>
            <person name="Shendure J."/>
            <person name="Hall B."/>
        </authorList>
    </citation>
    <scope>NUCLEOTIDE SEQUENCE</scope>
    <source>
        <strain evidence="9">RSF 1966-606</strain>
    </source>
</reference>
<dbReference type="InterPro" id="IPR001518">
    <property type="entry name" value="Arginosuc_synth"/>
</dbReference>
<evidence type="ECO:0000256" key="5">
    <source>
        <dbReference type="ARBA" id="ARBA00022605"/>
    </source>
</evidence>
<comment type="pathway">
    <text evidence="1">Amino-acid biosynthesis; L-arginine biosynthesis; L-arginine from L-ornithine and carbamoyl phosphate: step 2/3.</text>
</comment>
<dbReference type="SUPFAM" id="SSF69864">
    <property type="entry name" value="Argininosuccinate synthetase, C-terminal domain"/>
    <property type="match status" value="1"/>
</dbReference>
<accession>A0A6A4KPS4</accession>
<gene>
    <name evidence="9" type="ORF">C3L33_22680</name>
</gene>
<dbReference type="GO" id="GO:0000053">
    <property type="term" value="P:argininosuccinate metabolic process"/>
    <property type="evidence" value="ECO:0007669"/>
    <property type="project" value="TreeGrafter"/>
</dbReference>
<protein>
    <recommendedName>
        <fullName evidence="2">argininosuccinate synthase</fullName>
        <ecNumber evidence="2">6.3.4.5</ecNumber>
    </recommendedName>
</protein>
<dbReference type="InterPro" id="IPR011047">
    <property type="entry name" value="Quinoprotein_ADH-like_sf"/>
</dbReference>
<evidence type="ECO:0000256" key="1">
    <source>
        <dbReference type="ARBA" id="ARBA00004967"/>
    </source>
</evidence>
<dbReference type="UniPathway" id="UPA00068">
    <property type="reaction ID" value="UER00113"/>
</dbReference>
<evidence type="ECO:0000256" key="7">
    <source>
        <dbReference type="ARBA" id="ARBA00022840"/>
    </source>
</evidence>
<dbReference type="AlphaFoldDB" id="A0A6A4KPS4"/>
<evidence type="ECO:0000313" key="9">
    <source>
        <dbReference type="EMBL" id="KAE9445421.1"/>
    </source>
</evidence>
<sequence>MKLRAGPSYSPRHANWSLNHQTIQVKDSLALTYAELVYAGRWFDPLRTSMDAFMKKITETTTGSVILKLYKGCVTVWDLVTGKLLQNLAFLLPITASVLDPAEKMLFSGTSDGRIFISILDVGLEEDSSTVSEEEPIVLKGHK</sequence>
<feature type="non-terminal residue" evidence="9">
    <location>
        <position position="1"/>
    </location>
</feature>
<evidence type="ECO:0000256" key="2">
    <source>
        <dbReference type="ARBA" id="ARBA00012286"/>
    </source>
</evidence>
<dbReference type="GO" id="GO:0006526">
    <property type="term" value="P:L-arginine biosynthetic process"/>
    <property type="evidence" value="ECO:0007669"/>
    <property type="project" value="UniProtKB-UniPathway"/>
</dbReference>
<dbReference type="GO" id="GO:0004055">
    <property type="term" value="F:argininosuccinate synthase activity"/>
    <property type="evidence" value="ECO:0007669"/>
    <property type="project" value="UniProtKB-EC"/>
</dbReference>
<dbReference type="GO" id="GO:0005737">
    <property type="term" value="C:cytoplasm"/>
    <property type="evidence" value="ECO:0007669"/>
    <property type="project" value="TreeGrafter"/>
</dbReference>
<organism evidence="9">
    <name type="scientific">Rhododendron williamsianum</name>
    <dbReference type="NCBI Taxonomy" id="262921"/>
    <lineage>
        <taxon>Eukaryota</taxon>
        <taxon>Viridiplantae</taxon>
        <taxon>Streptophyta</taxon>
        <taxon>Embryophyta</taxon>
        <taxon>Tracheophyta</taxon>
        <taxon>Spermatophyta</taxon>
        <taxon>Magnoliopsida</taxon>
        <taxon>eudicotyledons</taxon>
        <taxon>Gunneridae</taxon>
        <taxon>Pentapetalae</taxon>
        <taxon>asterids</taxon>
        <taxon>Ericales</taxon>
        <taxon>Ericaceae</taxon>
        <taxon>Ericoideae</taxon>
        <taxon>Rhodoreae</taxon>
        <taxon>Rhododendron</taxon>
    </lineage>
</organism>
<dbReference type="InterPro" id="IPR024074">
    <property type="entry name" value="AS_cat/multimer_dom_body"/>
</dbReference>
<dbReference type="SUPFAM" id="SSF50998">
    <property type="entry name" value="Quinoprotein alcohol dehydrogenase-like"/>
    <property type="match status" value="1"/>
</dbReference>
<evidence type="ECO:0000256" key="6">
    <source>
        <dbReference type="ARBA" id="ARBA00022741"/>
    </source>
</evidence>
<evidence type="ECO:0000259" key="8">
    <source>
        <dbReference type="Pfam" id="PF20979"/>
    </source>
</evidence>
<keyword evidence="6" id="KW-0547">Nucleotide-binding</keyword>
<proteinExistence type="predicted"/>
<keyword evidence="3" id="KW-0055">Arginine biosynthesis</keyword>
<dbReference type="EMBL" id="QEFC01004176">
    <property type="protein sequence ID" value="KAE9445421.1"/>
    <property type="molecule type" value="Genomic_DNA"/>
</dbReference>
<keyword evidence="5" id="KW-0028">Amino-acid biosynthesis</keyword>
<dbReference type="Pfam" id="PF20979">
    <property type="entry name" value="Arginosuc_syn_C"/>
    <property type="match status" value="1"/>
</dbReference>
<evidence type="ECO:0000256" key="4">
    <source>
        <dbReference type="ARBA" id="ARBA00022598"/>
    </source>
</evidence>
<evidence type="ECO:0000256" key="3">
    <source>
        <dbReference type="ARBA" id="ARBA00022571"/>
    </source>
</evidence>
<name>A0A6A4KPS4_9ERIC</name>